<protein>
    <submittedName>
        <fullName evidence="1">Uncharacterized protein</fullName>
    </submittedName>
</protein>
<evidence type="ECO:0000313" key="4">
    <source>
        <dbReference type="Proteomes" id="UP001334804"/>
    </source>
</evidence>
<accession>A0A1C6URT6</accession>
<dbReference type="Proteomes" id="UP000199343">
    <property type="component" value="Unassembled WGS sequence"/>
</dbReference>
<name>A0A1C6URT6_9ACTN</name>
<dbReference type="RefSeq" id="WP_091624579.1">
    <property type="nucleotide sequence ID" value="NZ_CP109071.1"/>
</dbReference>
<gene>
    <name evidence="1" type="ORF">GA0070608_1711</name>
    <name evidence="2" type="ORF">OIE14_12035</name>
</gene>
<dbReference type="OrthoDB" id="3078455at2"/>
<keyword evidence="4" id="KW-1185">Reference proteome</keyword>
<dbReference type="AlphaFoldDB" id="A0A1C6URT6"/>
<evidence type="ECO:0000313" key="1">
    <source>
        <dbReference type="EMBL" id="SCL56777.1"/>
    </source>
</evidence>
<evidence type="ECO:0000313" key="3">
    <source>
        <dbReference type="Proteomes" id="UP000199343"/>
    </source>
</evidence>
<dbReference type="EMBL" id="CP109071">
    <property type="protein sequence ID" value="WSA34717.1"/>
    <property type="molecule type" value="Genomic_DNA"/>
</dbReference>
<dbReference type="Proteomes" id="UP001334804">
    <property type="component" value="Chromosome"/>
</dbReference>
<reference evidence="2 4" key="2">
    <citation type="submission" date="2022-10" db="EMBL/GenBank/DDBJ databases">
        <title>The complete genomes of actinobacterial strains from the NBC collection.</title>
        <authorList>
            <person name="Joergensen T.S."/>
            <person name="Alvarez Arevalo M."/>
            <person name="Sterndorff E.B."/>
            <person name="Faurdal D."/>
            <person name="Vuksanovic O."/>
            <person name="Mourched A.-S."/>
            <person name="Charusanti P."/>
            <person name="Shaw S."/>
            <person name="Blin K."/>
            <person name="Weber T."/>
        </authorList>
    </citation>
    <scope>NUCLEOTIDE SEQUENCE [LARGE SCALE GENOMIC DNA]</scope>
    <source>
        <strain evidence="2 4">NBC 01809</strain>
    </source>
</reference>
<evidence type="ECO:0000313" key="2">
    <source>
        <dbReference type="EMBL" id="WSA34717.1"/>
    </source>
</evidence>
<reference evidence="1 3" key="1">
    <citation type="submission" date="2016-06" db="EMBL/GenBank/DDBJ databases">
        <authorList>
            <person name="Kjaerup R.B."/>
            <person name="Dalgaard T.S."/>
            <person name="Juul-Madsen H.R."/>
        </authorList>
    </citation>
    <scope>NUCLEOTIDE SEQUENCE [LARGE SCALE GENOMIC DNA]</scope>
    <source>
        <strain evidence="1 3">DSM 43363</strain>
    </source>
</reference>
<organism evidence="1 3">
    <name type="scientific">Micromonospora peucetia</name>
    <dbReference type="NCBI Taxonomy" id="47871"/>
    <lineage>
        <taxon>Bacteria</taxon>
        <taxon>Bacillati</taxon>
        <taxon>Actinomycetota</taxon>
        <taxon>Actinomycetes</taxon>
        <taxon>Micromonosporales</taxon>
        <taxon>Micromonosporaceae</taxon>
        <taxon>Micromonospora</taxon>
    </lineage>
</organism>
<proteinExistence type="predicted"/>
<sequence>MTSQRETVEVDPVLFRAVYDSPAALPGEHRWTTPESDVRRIEKLLGMPLRSIGAPLWVSGDEPDCPKCGRRVNWYDIVSSALSGVHDRMMIATVILGDRRYVNTEVPDAIAGVRCTDCRTPIEGLRSFKCHNWAYAFEALEAVRQRMAGASVVGRQLADEPQPGAPVE</sequence>
<dbReference type="EMBL" id="FMIC01000002">
    <property type="protein sequence ID" value="SCL56777.1"/>
    <property type="molecule type" value="Genomic_DNA"/>
</dbReference>